<dbReference type="HOGENOM" id="CLU_3160503_0_0_1"/>
<evidence type="ECO:0000313" key="2">
    <source>
        <dbReference type="Proteomes" id="UP000015102"/>
    </source>
</evidence>
<accession>T1H0A5</accession>
<name>T1H0A5_MEGSC</name>
<reference evidence="2" key="1">
    <citation type="submission" date="2013-02" db="EMBL/GenBank/DDBJ databases">
        <authorList>
            <person name="Hughes D."/>
        </authorList>
    </citation>
    <scope>NUCLEOTIDE SEQUENCE</scope>
    <source>
        <strain>Durham</strain>
        <strain evidence="2">NC isolate 2 -- Noor lab</strain>
    </source>
</reference>
<dbReference type="AlphaFoldDB" id="T1H0A5"/>
<sequence length="48" mass="5425">MLRLHDSLEIDCTDRNSRRNSISSTNALTVGYKFLGGHLNICYLLSLL</sequence>
<proteinExistence type="predicted"/>
<evidence type="ECO:0000313" key="1">
    <source>
        <dbReference type="EnsemblMetazoa" id="MESCA009578-PA"/>
    </source>
</evidence>
<keyword evidence="2" id="KW-1185">Reference proteome</keyword>
<dbReference type="EnsemblMetazoa" id="MESCA009578-RA">
    <property type="protein sequence ID" value="MESCA009578-PA"/>
    <property type="gene ID" value="MESCA009578"/>
</dbReference>
<dbReference type="EMBL" id="CAQQ02122516">
    <property type="status" value="NOT_ANNOTATED_CDS"/>
    <property type="molecule type" value="Genomic_DNA"/>
</dbReference>
<dbReference type="Proteomes" id="UP000015102">
    <property type="component" value="Unassembled WGS sequence"/>
</dbReference>
<protein>
    <submittedName>
        <fullName evidence="1">Uncharacterized protein</fullName>
    </submittedName>
</protein>
<dbReference type="EMBL" id="CAQQ02122515">
    <property type="status" value="NOT_ANNOTATED_CDS"/>
    <property type="molecule type" value="Genomic_DNA"/>
</dbReference>
<reference evidence="1" key="2">
    <citation type="submission" date="2015-06" db="UniProtKB">
        <authorList>
            <consortium name="EnsemblMetazoa"/>
        </authorList>
    </citation>
    <scope>IDENTIFICATION</scope>
</reference>
<organism evidence="1 2">
    <name type="scientific">Megaselia scalaris</name>
    <name type="common">Humpbacked fly</name>
    <name type="synonym">Phora scalaris</name>
    <dbReference type="NCBI Taxonomy" id="36166"/>
    <lineage>
        <taxon>Eukaryota</taxon>
        <taxon>Metazoa</taxon>
        <taxon>Ecdysozoa</taxon>
        <taxon>Arthropoda</taxon>
        <taxon>Hexapoda</taxon>
        <taxon>Insecta</taxon>
        <taxon>Pterygota</taxon>
        <taxon>Neoptera</taxon>
        <taxon>Endopterygota</taxon>
        <taxon>Diptera</taxon>
        <taxon>Brachycera</taxon>
        <taxon>Muscomorpha</taxon>
        <taxon>Platypezoidea</taxon>
        <taxon>Phoridae</taxon>
        <taxon>Megaseliini</taxon>
        <taxon>Megaselia</taxon>
    </lineage>
</organism>